<feature type="transmembrane region" description="Helical" evidence="1">
    <location>
        <begin position="83"/>
        <end position="106"/>
    </location>
</feature>
<evidence type="ECO:0000313" key="2">
    <source>
        <dbReference type="EMBL" id="GGA73735.1"/>
    </source>
</evidence>
<keyword evidence="1" id="KW-1133">Transmembrane helix</keyword>
<accession>A0ABQ1HFD3</accession>
<proteinExistence type="predicted"/>
<feature type="transmembrane region" description="Helical" evidence="1">
    <location>
        <begin position="48"/>
        <end position="71"/>
    </location>
</feature>
<sequence length="114" mass="12319">MNNDPDRRDDLDLALDAWATRVQRSEYDEAFVRATLDRLRRRERARRLLSLAVVLVAGVTALALPGISVLAQAWPQLQALPDSAWLGALPYVLAAALLVAGTLSLAGDTLGLDA</sequence>
<comment type="caution">
    <text evidence="2">The sequence shown here is derived from an EMBL/GenBank/DDBJ whole genome shotgun (WGS) entry which is preliminary data.</text>
</comment>
<reference evidence="3" key="1">
    <citation type="journal article" date="2019" name="Int. J. Syst. Evol. Microbiol.">
        <title>The Global Catalogue of Microorganisms (GCM) 10K type strain sequencing project: providing services to taxonomists for standard genome sequencing and annotation.</title>
        <authorList>
            <consortium name="The Broad Institute Genomics Platform"/>
            <consortium name="The Broad Institute Genome Sequencing Center for Infectious Disease"/>
            <person name="Wu L."/>
            <person name="Ma J."/>
        </authorList>
    </citation>
    <scope>NUCLEOTIDE SEQUENCE [LARGE SCALE GENOMIC DNA]</scope>
    <source>
        <strain evidence="3">CGMCC 1.15905</strain>
    </source>
</reference>
<keyword evidence="1" id="KW-0812">Transmembrane</keyword>
<keyword evidence="3" id="KW-1185">Reference proteome</keyword>
<organism evidence="2 3">
    <name type="scientific">Arenimonas soli</name>
    <dbReference type="NCBI Taxonomy" id="2269504"/>
    <lineage>
        <taxon>Bacteria</taxon>
        <taxon>Pseudomonadati</taxon>
        <taxon>Pseudomonadota</taxon>
        <taxon>Gammaproteobacteria</taxon>
        <taxon>Lysobacterales</taxon>
        <taxon>Lysobacteraceae</taxon>
        <taxon>Arenimonas</taxon>
    </lineage>
</organism>
<name>A0ABQ1HFD3_9GAMM</name>
<evidence type="ECO:0000256" key="1">
    <source>
        <dbReference type="SAM" id="Phobius"/>
    </source>
</evidence>
<gene>
    <name evidence="2" type="ORF">GCM10011521_09830</name>
</gene>
<dbReference type="EMBL" id="BMKC01000001">
    <property type="protein sequence ID" value="GGA73735.1"/>
    <property type="molecule type" value="Genomic_DNA"/>
</dbReference>
<dbReference type="RefSeq" id="WP_188661863.1">
    <property type="nucleotide sequence ID" value="NZ_BMKC01000001.1"/>
</dbReference>
<keyword evidence="1" id="KW-0472">Membrane</keyword>
<dbReference type="Proteomes" id="UP000623419">
    <property type="component" value="Unassembled WGS sequence"/>
</dbReference>
<protein>
    <submittedName>
        <fullName evidence="2">Uncharacterized protein</fullName>
    </submittedName>
</protein>
<evidence type="ECO:0000313" key="3">
    <source>
        <dbReference type="Proteomes" id="UP000623419"/>
    </source>
</evidence>